<keyword evidence="3" id="KW-0812">Transmembrane</keyword>
<dbReference type="SMART" id="SM00028">
    <property type="entry name" value="TPR"/>
    <property type="match status" value="1"/>
</dbReference>
<dbReference type="SUPFAM" id="SSF53300">
    <property type="entry name" value="vWA-like"/>
    <property type="match status" value="1"/>
</dbReference>
<sequence length="688" mass="76321">MIHFIRPEWLLGLLPLILLSALFWRRHQQQSAWKQYIAPHLSPMLISDSVEQGRKPKWMLAFCWLIAVLALSGPAITKQNLPVFATEQGRVLVMDMSYSMYATDLSPNRLSHARFRATDLLSEIKEGETGLIAYAGDAFTISPLTRDNATLLNLLPTLTPDIMPSRGSNLSAAITLAEQLLAQGGHITGDIILMTDGVSDDQFNQVYSQLKNSRYRLSILAFGSQNGAPIKLADGQLMRDSSNEVVVAKTDIRLLQKLAKRGAGIVIPTQADGSDIKQLSQWLAEDGQAKATELEGESWQDLGPYLAILLLLPMLLSFKHGILPNIVLPTAWLPLAGLIGLLTVGSAYSPSVSASVWDDLWLTKDQQAQQAFEQGDYQQAAKKFSASNWQASAHYKAQEYQKALEGFELDDTAQGLYNQANSLMQLSNLPEAIKRYQNALSLQPDFTEAQENLALAEELLKQQAQNDQQNGQQGDPQSNEQNSEDQQAQQQDQQQSGSNTDPNGQQSKDEQQQSQQQNEQSPENAEPNQNPQTDEQQQGADTNKQSANDQPSSQDEQDGQSQQQSDKQQSDASSSGDAKDLEEQSPENEASMQANTESQQQEASDSEKQQNVASPASEPTDKPTEDQNKPVEQAISPTSLGQEPLPENMERALRAISEDPQVLIRNKMQLEYQKRRQQNQQVKETEQW</sequence>
<dbReference type="PANTHER" id="PTHR22550">
    <property type="entry name" value="SPORE GERMINATION PROTEIN"/>
    <property type="match status" value="1"/>
</dbReference>
<protein>
    <submittedName>
        <fullName evidence="5">VWA domain-containing protein</fullName>
    </submittedName>
</protein>
<feature type="compositionally biased region" description="Basic and acidic residues" evidence="2">
    <location>
        <begin position="648"/>
        <end position="657"/>
    </location>
</feature>
<dbReference type="Proteomes" id="UP001203212">
    <property type="component" value="Unassembled WGS sequence"/>
</dbReference>
<dbReference type="PROSITE" id="PS50005">
    <property type="entry name" value="TPR"/>
    <property type="match status" value="1"/>
</dbReference>
<dbReference type="SMART" id="SM00327">
    <property type="entry name" value="VWA"/>
    <property type="match status" value="1"/>
</dbReference>
<dbReference type="Pfam" id="PF13414">
    <property type="entry name" value="TPR_11"/>
    <property type="match status" value="1"/>
</dbReference>
<feature type="region of interest" description="Disordered" evidence="2">
    <location>
        <begin position="463"/>
        <end position="661"/>
    </location>
</feature>
<dbReference type="Gene3D" id="3.40.50.410">
    <property type="entry name" value="von Willebrand factor, type A domain"/>
    <property type="match status" value="1"/>
</dbReference>
<reference evidence="5 6" key="1">
    <citation type="submission" date="2022-01" db="EMBL/GenBank/DDBJ databases">
        <title>Whole genome-based taxonomy of the Shewanellaceae.</title>
        <authorList>
            <person name="Martin-Rodriguez A.J."/>
        </authorList>
    </citation>
    <scope>NUCLEOTIDE SEQUENCE [LARGE SCALE GENOMIC DNA]</scope>
    <source>
        <strain evidence="5 6">JCM 17801</strain>
    </source>
</reference>
<proteinExistence type="predicted"/>
<comment type="caution">
    <text evidence="5">The sequence shown here is derived from an EMBL/GenBank/DDBJ whole genome shotgun (WGS) entry which is preliminary data.</text>
</comment>
<keyword evidence="3" id="KW-0472">Membrane</keyword>
<feature type="compositionally biased region" description="Low complexity" evidence="2">
    <location>
        <begin position="512"/>
        <end position="532"/>
    </location>
</feature>
<dbReference type="InterPro" id="IPR011990">
    <property type="entry name" value="TPR-like_helical_dom_sf"/>
</dbReference>
<dbReference type="PANTHER" id="PTHR22550:SF14">
    <property type="entry name" value="VWFA DOMAIN-CONTAINING PROTEIN"/>
    <property type="match status" value="1"/>
</dbReference>
<dbReference type="InterPro" id="IPR036465">
    <property type="entry name" value="vWFA_dom_sf"/>
</dbReference>
<evidence type="ECO:0000313" key="5">
    <source>
        <dbReference type="EMBL" id="MCL1117381.1"/>
    </source>
</evidence>
<dbReference type="PROSITE" id="PS50234">
    <property type="entry name" value="VWFA"/>
    <property type="match status" value="1"/>
</dbReference>
<evidence type="ECO:0000256" key="3">
    <source>
        <dbReference type="SAM" id="Phobius"/>
    </source>
</evidence>
<evidence type="ECO:0000256" key="1">
    <source>
        <dbReference type="PROSITE-ProRule" id="PRU00339"/>
    </source>
</evidence>
<feature type="transmembrane region" description="Helical" evidence="3">
    <location>
        <begin position="58"/>
        <end position="76"/>
    </location>
</feature>
<keyword evidence="1" id="KW-0802">TPR repeat</keyword>
<feature type="repeat" description="TPR" evidence="1">
    <location>
        <begin position="413"/>
        <end position="446"/>
    </location>
</feature>
<accession>A0ABT0L0Y6</accession>
<evidence type="ECO:0000256" key="2">
    <source>
        <dbReference type="SAM" id="MobiDB-lite"/>
    </source>
</evidence>
<feature type="domain" description="VWFA" evidence="4">
    <location>
        <begin position="89"/>
        <end position="283"/>
    </location>
</feature>
<name>A0ABT0L0Y6_9GAMM</name>
<organism evidence="5 6">
    <name type="scientific">Shewanella aestuarii</name>
    <dbReference type="NCBI Taxonomy" id="1028752"/>
    <lineage>
        <taxon>Bacteria</taxon>
        <taxon>Pseudomonadati</taxon>
        <taxon>Pseudomonadota</taxon>
        <taxon>Gammaproteobacteria</taxon>
        <taxon>Alteromonadales</taxon>
        <taxon>Shewanellaceae</taxon>
        <taxon>Shewanella</taxon>
    </lineage>
</organism>
<dbReference type="Pfam" id="PF13519">
    <property type="entry name" value="VWA_2"/>
    <property type="match status" value="1"/>
</dbReference>
<keyword evidence="6" id="KW-1185">Reference proteome</keyword>
<dbReference type="InterPro" id="IPR002035">
    <property type="entry name" value="VWF_A"/>
</dbReference>
<dbReference type="Gene3D" id="1.25.40.10">
    <property type="entry name" value="Tetratricopeptide repeat domain"/>
    <property type="match status" value="1"/>
</dbReference>
<keyword evidence="3" id="KW-1133">Transmembrane helix</keyword>
<feature type="transmembrane region" description="Helical" evidence="3">
    <location>
        <begin position="6"/>
        <end position="24"/>
    </location>
</feature>
<feature type="compositionally biased region" description="Polar residues" evidence="2">
    <location>
        <begin position="533"/>
        <end position="548"/>
    </location>
</feature>
<dbReference type="EMBL" id="JAKILK010000003">
    <property type="protein sequence ID" value="MCL1117381.1"/>
    <property type="molecule type" value="Genomic_DNA"/>
</dbReference>
<feature type="compositionally biased region" description="Basic and acidic residues" evidence="2">
    <location>
        <begin position="619"/>
        <end position="629"/>
    </location>
</feature>
<evidence type="ECO:0000313" key="6">
    <source>
        <dbReference type="Proteomes" id="UP001203212"/>
    </source>
</evidence>
<feature type="compositionally biased region" description="Polar residues" evidence="2">
    <location>
        <begin position="587"/>
        <end position="614"/>
    </location>
</feature>
<dbReference type="InterPro" id="IPR019734">
    <property type="entry name" value="TPR_rpt"/>
</dbReference>
<dbReference type="RefSeq" id="WP_188840705.1">
    <property type="nucleotide sequence ID" value="NZ_BMOT01000003.1"/>
</dbReference>
<feature type="compositionally biased region" description="Low complexity" evidence="2">
    <location>
        <begin position="549"/>
        <end position="576"/>
    </location>
</feature>
<dbReference type="InterPro" id="IPR050768">
    <property type="entry name" value="UPF0353/GerABKA_families"/>
</dbReference>
<dbReference type="CDD" id="cd00198">
    <property type="entry name" value="vWFA"/>
    <property type="match status" value="1"/>
</dbReference>
<evidence type="ECO:0000259" key="4">
    <source>
        <dbReference type="PROSITE" id="PS50234"/>
    </source>
</evidence>
<gene>
    <name evidence="5" type="ORF">L2689_09020</name>
</gene>
<feature type="compositionally biased region" description="Low complexity" evidence="2">
    <location>
        <begin position="463"/>
        <end position="495"/>
    </location>
</feature>
<dbReference type="SUPFAM" id="SSF48452">
    <property type="entry name" value="TPR-like"/>
    <property type="match status" value="1"/>
</dbReference>